<dbReference type="InParanoid" id="G3IFB8"/>
<evidence type="ECO:0000313" key="2">
    <source>
        <dbReference type="Proteomes" id="UP000001075"/>
    </source>
</evidence>
<reference evidence="2" key="1">
    <citation type="journal article" date="2011" name="Nat. Biotechnol.">
        <title>The genomic sequence of the Chinese hamster ovary (CHO)-K1 cell line.</title>
        <authorList>
            <person name="Xu X."/>
            <person name="Nagarajan H."/>
            <person name="Lewis N.E."/>
            <person name="Pan S."/>
            <person name="Cai Z."/>
            <person name="Liu X."/>
            <person name="Chen W."/>
            <person name="Xie M."/>
            <person name="Wang W."/>
            <person name="Hammond S."/>
            <person name="Andersen M.R."/>
            <person name="Neff N."/>
            <person name="Passarelli B."/>
            <person name="Koh W."/>
            <person name="Fan H.C."/>
            <person name="Wang J."/>
            <person name="Gui Y."/>
            <person name="Lee K.H."/>
            <person name="Betenbaugh M.J."/>
            <person name="Quake S.R."/>
            <person name="Famili I."/>
            <person name="Palsson B.O."/>
            <person name="Wang J."/>
        </authorList>
    </citation>
    <scope>NUCLEOTIDE SEQUENCE [LARGE SCALE GENOMIC DNA]</scope>
    <source>
        <strain evidence="2">CHO K1 cell line</strain>
    </source>
</reference>
<proteinExistence type="predicted"/>
<dbReference type="Proteomes" id="UP000001075">
    <property type="component" value="Unassembled WGS sequence"/>
</dbReference>
<evidence type="ECO:0000313" key="1">
    <source>
        <dbReference type="EMBL" id="EGW13834.1"/>
    </source>
</evidence>
<gene>
    <name evidence="1" type="ORF">I79_022439</name>
</gene>
<sequence length="54" mass="5924">MPAVDCPVSDSRSLNQRWLLVVLNGISFLPHTDQLFVGPGGFEAPECMHIQTKA</sequence>
<accession>G3IFB8</accession>
<dbReference type="EMBL" id="JH002355">
    <property type="protein sequence ID" value="EGW13834.1"/>
    <property type="molecule type" value="Genomic_DNA"/>
</dbReference>
<dbReference type="AlphaFoldDB" id="G3IFB8"/>
<protein>
    <submittedName>
        <fullName evidence="1">Uncharacterized protein</fullName>
    </submittedName>
</protein>
<organism evidence="1 2">
    <name type="scientific">Cricetulus griseus</name>
    <name type="common">Chinese hamster</name>
    <name type="synonym">Cricetulus barabensis griseus</name>
    <dbReference type="NCBI Taxonomy" id="10029"/>
    <lineage>
        <taxon>Eukaryota</taxon>
        <taxon>Metazoa</taxon>
        <taxon>Chordata</taxon>
        <taxon>Craniata</taxon>
        <taxon>Vertebrata</taxon>
        <taxon>Euteleostomi</taxon>
        <taxon>Mammalia</taxon>
        <taxon>Eutheria</taxon>
        <taxon>Euarchontoglires</taxon>
        <taxon>Glires</taxon>
        <taxon>Rodentia</taxon>
        <taxon>Myomorpha</taxon>
        <taxon>Muroidea</taxon>
        <taxon>Cricetidae</taxon>
        <taxon>Cricetinae</taxon>
        <taxon>Cricetulus</taxon>
    </lineage>
</organism>
<name>G3IFB8_CRIGR</name>